<keyword evidence="1" id="KW-0812">Transmembrane</keyword>
<name>A0ABP7L2B0_9GAMM</name>
<proteinExistence type="predicted"/>
<dbReference type="EMBL" id="BAABDG010000002">
    <property type="protein sequence ID" value="GAA3892983.1"/>
    <property type="molecule type" value="Genomic_DNA"/>
</dbReference>
<protein>
    <submittedName>
        <fullName evidence="2">Uncharacterized protein</fullName>
    </submittedName>
</protein>
<keyword evidence="3" id="KW-1185">Reference proteome</keyword>
<evidence type="ECO:0000313" key="3">
    <source>
        <dbReference type="Proteomes" id="UP001499994"/>
    </source>
</evidence>
<reference evidence="3" key="1">
    <citation type="journal article" date="2019" name="Int. J. Syst. Evol. Microbiol.">
        <title>The Global Catalogue of Microorganisms (GCM) 10K type strain sequencing project: providing services to taxonomists for standard genome sequencing and annotation.</title>
        <authorList>
            <consortium name="The Broad Institute Genomics Platform"/>
            <consortium name="The Broad Institute Genome Sequencing Center for Infectious Disease"/>
            <person name="Wu L."/>
            <person name="Ma J."/>
        </authorList>
    </citation>
    <scope>NUCLEOTIDE SEQUENCE [LARGE SCALE GENOMIC DNA]</scope>
    <source>
        <strain evidence="3">JCM 17201</strain>
    </source>
</reference>
<evidence type="ECO:0000313" key="2">
    <source>
        <dbReference type="EMBL" id="GAA3892983.1"/>
    </source>
</evidence>
<comment type="caution">
    <text evidence="2">The sequence shown here is derived from an EMBL/GenBank/DDBJ whole genome shotgun (WGS) entry which is preliminary data.</text>
</comment>
<keyword evidence="1" id="KW-1133">Transmembrane helix</keyword>
<feature type="transmembrane region" description="Helical" evidence="1">
    <location>
        <begin position="57"/>
        <end position="76"/>
    </location>
</feature>
<sequence>MAIPPTANTDLPYFTRRLLPGSITQAYWLATHVSRSAAPGGNMKNSDKDPDDTFSDLLKVIAVAVIIIIIACIWYISA</sequence>
<evidence type="ECO:0000256" key="1">
    <source>
        <dbReference type="SAM" id="Phobius"/>
    </source>
</evidence>
<organism evidence="2 3">
    <name type="scientific">Gibbsiella dentisursi</name>
    <dbReference type="NCBI Taxonomy" id="796890"/>
    <lineage>
        <taxon>Bacteria</taxon>
        <taxon>Pseudomonadati</taxon>
        <taxon>Pseudomonadota</taxon>
        <taxon>Gammaproteobacteria</taxon>
        <taxon>Enterobacterales</taxon>
        <taxon>Yersiniaceae</taxon>
        <taxon>Gibbsiella</taxon>
    </lineage>
</organism>
<dbReference type="Proteomes" id="UP001499994">
    <property type="component" value="Unassembled WGS sequence"/>
</dbReference>
<keyword evidence="1" id="KW-0472">Membrane</keyword>
<gene>
    <name evidence="2" type="ORF">GCM10022405_18080</name>
</gene>
<accession>A0ABP7L2B0</accession>